<protein>
    <submittedName>
        <fullName evidence="4">60S ribosomal protein L13a, putative</fullName>
    </submittedName>
</protein>
<dbReference type="GO" id="GO:0017148">
    <property type="term" value="P:negative regulation of translation"/>
    <property type="evidence" value="ECO:0007669"/>
    <property type="project" value="TreeGrafter"/>
</dbReference>
<dbReference type="VEuPathDB" id="TriTrypDB:Tbg972.4.3550"/>
<dbReference type="GO" id="GO:0003729">
    <property type="term" value="F:mRNA binding"/>
    <property type="evidence" value="ECO:0007669"/>
    <property type="project" value="TreeGrafter"/>
</dbReference>
<dbReference type="InterPro" id="IPR036899">
    <property type="entry name" value="Ribosomal_uL13_sf"/>
</dbReference>
<dbReference type="InterPro" id="IPR005822">
    <property type="entry name" value="Ribosomal_uL13"/>
</dbReference>
<dbReference type="NCBIfam" id="TIGR01077">
    <property type="entry name" value="L13_A_E"/>
    <property type="match status" value="1"/>
</dbReference>
<keyword evidence="3" id="KW-0687">Ribonucleoprotein</keyword>
<dbReference type="Gene3D" id="3.90.1180.10">
    <property type="entry name" value="Ribosomal protein L13"/>
    <property type="match status" value="1"/>
</dbReference>
<dbReference type="GO" id="GO:0022625">
    <property type="term" value="C:cytosolic large ribosomal subunit"/>
    <property type="evidence" value="ECO:0007669"/>
    <property type="project" value="TreeGrafter"/>
</dbReference>
<accession>C9ZN01</accession>
<dbReference type="OrthoDB" id="239709at2759"/>
<evidence type="ECO:0000256" key="3">
    <source>
        <dbReference type="ARBA" id="ARBA00023274"/>
    </source>
</evidence>
<evidence type="ECO:0000256" key="2">
    <source>
        <dbReference type="ARBA" id="ARBA00022980"/>
    </source>
</evidence>
<dbReference type="Proteomes" id="UP000002316">
    <property type="component" value="Chromosome 4"/>
</dbReference>
<dbReference type="KEGG" id="tbg:TbgDal_IV3550"/>
<dbReference type="GO" id="GO:0003735">
    <property type="term" value="F:structural constituent of ribosome"/>
    <property type="evidence" value="ECO:0007669"/>
    <property type="project" value="InterPro"/>
</dbReference>
<dbReference type="PANTHER" id="PTHR11545">
    <property type="entry name" value="RIBOSOMAL PROTEIN L13"/>
    <property type="match status" value="1"/>
</dbReference>
<comment type="similarity">
    <text evidence="1">Belongs to the universal ribosomal protein uL13 family.</text>
</comment>
<dbReference type="EMBL" id="FN554967">
    <property type="protein sequence ID" value="CBH10655.1"/>
    <property type="molecule type" value="Genomic_DNA"/>
</dbReference>
<dbReference type="InterPro" id="IPR005755">
    <property type="entry name" value="Ribosomal_uL13_euk/arc"/>
</dbReference>
<dbReference type="RefSeq" id="XP_011772943.1">
    <property type="nucleotide sequence ID" value="XM_011774641.1"/>
</dbReference>
<dbReference type="PANTHER" id="PTHR11545:SF3">
    <property type="entry name" value="LARGE RIBOSOMAL SUBUNIT PROTEIN UL13"/>
    <property type="match status" value="1"/>
</dbReference>
<name>C9ZN01_TRYB9</name>
<dbReference type="FunFam" id="3.90.1180.10:FF:000002">
    <property type="entry name" value="60S ribosomal protein L16"/>
    <property type="match status" value="1"/>
</dbReference>
<gene>
    <name evidence="4" type="ORF">TbgDal_IV3550</name>
</gene>
<evidence type="ECO:0000313" key="4">
    <source>
        <dbReference type="EMBL" id="CBH10655.1"/>
    </source>
</evidence>
<organism evidence="4 5">
    <name type="scientific">Trypanosoma brucei gambiense (strain MHOM/CI/86/DAL972)</name>
    <dbReference type="NCBI Taxonomy" id="679716"/>
    <lineage>
        <taxon>Eukaryota</taxon>
        <taxon>Discoba</taxon>
        <taxon>Euglenozoa</taxon>
        <taxon>Kinetoplastea</taxon>
        <taxon>Metakinetoplastina</taxon>
        <taxon>Trypanosomatida</taxon>
        <taxon>Trypanosomatidae</taxon>
        <taxon>Trypanosoma</taxon>
    </lineage>
</organism>
<dbReference type="Pfam" id="PF00572">
    <property type="entry name" value="Ribosomal_L13"/>
    <property type="match status" value="1"/>
</dbReference>
<keyword evidence="2 4" id="KW-0689">Ribosomal protein</keyword>
<dbReference type="GeneID" id="23859789"/>
<dbReference type="CDD" id="cd00392">
    <property type="entry name" value="Ribosomal_L13"/>
    <property type="match status" value="1"/>
</dbReference>
<evidence type="ECO:0000256" key="1">
    <source>
        <dbReference type="ARBA" id="ARBA00006227"/>
    </source>
</evidence>
<dbReference type="SUPFAM" id="SSF52161">
    <property type="entry name" value="Ribosomal protein L13"/>
    <property type="match status" value="1"/>
</dbReference>
<dbReference type="GO" id="GO:0006412">
    <property type="term" value="P:translation"/>
    <property type="evidence" value="ECO:0007669"/>
    <property type="project" value="InterPro"/>
</dbReference>
<proteinExistence type="inferred from homology"/>
<dbReference type="HAMAP" id="MF_01366">
    <property type="entry name" value="Ribosomal_uL13"/>
    <property type="match status" value="1"/>
</dbReference>
<sequence length="342" mass="39121">MRVCVRAPLGNMKGLQILFLFALSHKLLSVRLPLHFRGLLTLGSKGAVWLATRLLVLPQYHFALLSGRTPAHSQILTFFQRSLRLIFFKKIPTFSRHLPSVLPSNLLVVNGGKAPSNAWTMVLPSRRSLNRSSRKGFKKHRPDIIVIDLKDHVLGRAAAIVAKQLLLGKKITVVRCEKLTIAGSEIRNKIKYLQFLRKRKLSNPKLGPFHHRSPSDVFIRTVRSMLPRYTKRGQRALRQLVAYEGVPVNVVRTGGRVVIPKAQRHNCYRNERRFTVLGNMCKHVGWKYSDVVEKLEAARIEKSGRHHKKMEKVRVAWKNARKEALKKMPQKNVEVLKKFGLA</sequence>
<dbReference type="AlphaFoldDB" id="C9ZN01"/>
<reference evidence="5" key="1">
    <citation type="journal article" date="2010" name="PLoS Negl. Trop. Dis.">
        <title>The genome sequence of Trypanosoma brucei gambiense, causative agent of chronic human african trypanosomiasis.</title>
        <authorList>
            <person name="Jackson A.P."/>
            <person name="Sanders M."/>
            <person name="Berry A."/>
            <person name="McQuillan J."/>
            <person name="Aslett M.A."/>
            <person name="Quail M.A."/>
            <person name="Chukualim B."/>
            <person name="Capewell P."/>
            <person name="MacLeod A."/>
            <person name="Melville S.E."/>
            <person name="Gibson W."/>
            <person name="Barry J.D."/>
            <person name="Berriman M."/>
            <person name="Hertz-Fowler C."/>
        </authorList>
    </citation>
    <scope>NUCLEOTIDE SEQUENCE [LARGE SCALE GENOMIC DNA]</scope>
    <source>
        <strain evidence="5">MHOM/CI/86/DAL972</strain>
    </source>
</reference>
<evidence type="ECO:0000313" key="5">
    <source>
        <dbReference type="Proteomes" id="UP000002316"/>
    </source>
</evidence>